<evidence type="ECO:0000313" key="1">
    <source>
        <dbReference type="EMBL" id="PNY07940.1"/>
    </source>
</evidence>
<reference evidence="1 2" key="1">
    <citation type="journal article" date="2014" name="Am. J. Bot.">
        <title>Genome assembly and annotation for red clover (Trifolium pratense; Fabaceae).</title>
        <authorList>
            <person name="Istvanek J."/>
            <person name="Jaros M."/>
            <person name="Krenek A."/>
            <person name="Repkova J."/>
        </authorList>
    </citation>
    <scope>NUCLEOTIDE SEQUENCE [LARGE SCALE GENOMIC DNA]</scope>
    <source>
        <strain evidence="2">cv. Tatra</strain>
        <tissue evidence="1">Young leaves</tissue>
    </source>
</reference>
<dbReference type="AlphaFoldDB" id="A0A2K3NY24"/>
<comment type="caution">
    <text evidence="1">The sequence shown here is derived from an EMBL/GenBank/DDBJ whole genome shotgun (WGS) entry which is preliminary data.</text>
</comment>
<sequence>MALRRLSQLRVNELNTLPPIEKGFYRAPNTGPKVSIMSCVLPAHNGSMTSRTSPWMEEETVCGPHRVEEHVGNMYPANVDG</sequence>
<gene>
    <name evidence="1" type="ORF">L195_g004448</name>
</gene>
<proteinExistence type="predicted"/>
<reference evidence="1 2" key="2">
    <citation type="journal article" date="2017" name="Front. Plant Sci.">
        <title>Gene Classification and Mining of Molecular Markers Useful in Red Clover (Trifolium pratense) Breeding.</title>
        <authorList>
            <person name="Istvanek J."/>
            <person name="Dluhosova J."/>
            <person name="Dluhos P."/>
            <person name="Patkova L."/>
            <person name="Nedelnik J."/>
            <person name="Repkova J."/>
        </authorList>
    </citation>
    <scope>NUCLEOTIDE SEQUENCE [LARGE SCALE GENOMIC DNA]</scope>
    <source>
        <strain evidence="2">cv. Tatra</strain>
        <tissue evidence="1">Young leaves</tissue>
    </source>
</reference>
<dbReference type="Proteomes" id="UP000236291">
    <property type="component" value="Unassembled WGS sequence"/>
</dbReference>
<protein>
    <submittedName>
        <fullName evidence="1">Uncharacterized protein</fullName>
    </submittedName>
</protein>
<dbReference type="EMBL" id="ASHM01002197">
    <property type="protein sequence ID" value="PNY07940.1"/>
    <property type="molecule type" value="Genomic_DNA"/>
</dbReference>
<organism evidence="1 2">
    <name type="scientific">Trifolium pratense</name>
    <name type="common">Red clover</name>
    <dbReference type="NCBI Taxonomy" id="57577"/>
    <lineage>
        <taxon>Eukaryota</taxon>
        <taxon>Viridiplantae</taxon>
        <taxon>Streptophyta</taxon>
        <taxon>Embryophyta</taxon>
        <taxon>Tracheophyta</taxon>
        <taxon>Spermatophyta</taxon>
        <taxon>Magnoliopsida</taxon>
        <taxon>eudicotyledons</taxon>
        <taxon>Gunneridae</taxon>
        <taxon>Pentapetalae</taxon>
        <taxon>rosids</taxon>
        <taxon>fabids</taxon>
        <taxon>Fabales</taxon>
        <taxon>Fabaceae</taxon>
        <taxon>Papilionoideae</taxon>
        <taxon>50 kb inversion clade</taxon>
        <taxon>NPAAA clade</taxon>
        <taxon>Hologalegina</taxon>
        <taxon>IRL clade</taxon>
        <taxon>Trifolieae</taxon>
        <taxon>Trifolium</taxon>
    </lineage>
</organism>
<evidence type="ECO:0000313" key="2">
    <source>
        <dbReference type="Proteomes" id="UP000236291"/>
    </source>
</evidence>
<accession>A0A2K3NY24</accession>
<name>A0A2K3NY24_TRIPR</name>